<protein>
    <submittedName>
        <fullName evidence="4">Possible epimerase, NAD dependent epimerase family protein</fullName>
    </submittedName>
</protein>
<proteinExistence type="inferred from homology"/>
<evidence type="ECO:0000313" key="5">
    <source>
        <dbReference type="Proteomes" id="UP000002297"/>
    </source>
</evidence>
<dbReference type="InterPro" id="IPR013549">
    <property type="entry name" value="DUF1731"/>
</dbReference>
<dbReference type="Pfam" id="PF01370">
    <property type="entry name" value="Epimerase"/>
    <property type="match status" value="1"/>
</dbReference>
<dbReference type="AlphaFoldDB" id="A3UC02"/>
<dbReference type="OrthoDB" id="9801773at2"/>
<dbReference type="InterPro" id="IPR036291">
    <property type="entry name" value="NAD(P)-bd_dom_sf"/>
</dbReference>
<dbReference type="Pfam" id="PF08338">
    <property type="entry name" value="DUF1731"/>
    <property type="match status" value="1"/>
</dbReference>
<dbReference type="eggNOG" id="COG1090">
    <property type="taxonomic scope" value="Bacteria"/>
</dbReference>
<dbReference type="InterPro" id="IPR010099">
    <property type="entry name" value="SDR39U1"/>
</dbReference>
<evidence type="ECO:0000259" key="2">
    <source>
        <dbReference type="Pfam" id="PF01370"/>
    </source>
</evidence>
<dbReference type="EMBL" id="CP002046">
    <property type="protein sequence ID" value="EAP86153.1"/>
    <property type="molecule type" value="Genomic_DNA"/>
</dbReference>
<feature type="domain" description="DUF1731" evidence="3">
    <location>
        <begin position="253"/>
        <end position="299"/>
    </location>
</feature>
<name>A3UC02_CROAH</name>
<gene>
    <name evidence="4" type="ordered locus">CA2559_08971</name>
</gene>
<reference evidence="4 5" key="1">
    <citation type="journal article" date="2010" name="J. Bacteriol.">
        <title>The complete genome sequence of Croceibacter atlanticus HTCC2559T.</title>
        <authorList>
            <person name="Oh H.M."/>
            <person name="Kang I."/>
            <person name="Ferriera S."/>
            <person name="Giovannoni S.J."/>
            <person name="Cho J.C."/>
        </authorList>
    </citation>
    <scope>NUCLEOTIDE SEQUENCE [LARGE SCALE GENOMIC DNA]</scope>
    <source>
        <strain evidence="5">ATCC BAA-628 / HTCC2559 / KCTC 12090</strain>
    </source>
</reference>
<comment type="similarity">
    <text evidence="1">Belongs to the NAD(P)-dependent epimerase/dehydratase family. SDR39U1 subfamily.</text>
</comment>
<dbReference type="STRING" id="216432.CA2559_08971"/>
<dbReference type="Proteomes" id="UP000002297">
    <property type="component" value="Chromosome"/>
</dbReference>
<evidence type="ECO:0000259" key="3">
    <source>
        <dbReference type="Pfam" id="PF08338"/>
    </source>
</evidence>
<evidence type="ECO:0000256" key="1">
    <source>
        <dbReference type="ARBA" id="ARBA00009353"/>
    </source>
</evidence>
<dbReference type="Gene3D" id="3.40.50.720">
    <property type="entry name" value="NAD(P)-binding Rossmann-like Domain"/>
    <property type="match status" value="1"/>
</dbReference>
<dbReference type="PANTHER" id="PTHR11092">
    <property type="entry name" value="SUGAR NUCLEOTIDE EPIMERASE RELATED"/>
    <property type="match status" value="1"/>
</dbReference>
<feature type="domain" description="NAD-dependent epimerase/dehydratase" evidence="2">
    <location>
        <begin position="4"/>
        <end position="224"/>
    </location>
</feature>
<dbReference type="RefSeq" id="WP_013187539.1">
    <property type="nucleotide sequence ID" value="NC_014230.1"/>
</dbReference>
<dbReference type="HOGENOM" id="CLU_047373_0_3_10"/>
<keyword evidence="5" id="KW-1185">Reference proteome</keyword>
<dbReference type="KEGG" id="cat:CA2559_08971"/>
<dbReference type="NCBIfam" id="TIGR01777">
    <property type="entry name" value="yfcH"/>
    <property type="match status" value="1"/>
</dbReference>
<sequence length="302" mass="33623">MKLLITGATGLIGTHVTAVCHERGYTVNYLTTDKDKIENKPNYKGFYWNPREGEIDVSCFEGVDAIINLVGANIAKRWTESYKKVIIKSRTETAELLLKSLSQREHNVKHIVSASGISIYPSSLTKFYTEEHKEVDDTFIADVVVKWEAAIDAFETIGIDVAKLRIGLVLAEEDGALPKLAQPVKLGVGAPLGSGKQWQSWIHIDDLARMFVHVVDQHLDGVYNAATSKPQTNKEITQYIAETLNKPLWLPNIPKPVIKLMLGEMATVVLGSQMASNHKIASTGFVYEYHHIKLALEDLLKN</sequence>
<evidence type="ECO:0000313" key="4">
    <source>
        <dbReference type="EMBL" id="EAP86153.1"/>
    </source>
</evidence>
<dbReference type="SUPFAM" id="SSF51735">
    <property type="entry name" value="NAD(P)-binding Rossmann-fold domains"/>
    <property type="match status" value="1"/>
</dbReference>
<accession>A3UC02</accession>
<dbReference type="GeneID" id="89453544"/>
<dbReference type="InterPro" id="IPR001509">
    <property type="entry name" value="Epimerase_deHydtase"/>
</dbReference>
<organism evidence="4 5">
    <name type="scientific">Croceibacter atlanticus (strain ATCC BAA-628 / JCM 21780 / CIP 108009 / IAM 15332 / KCTC 12090 / HTCC2559)</name>
    <dbReference type="NCBI Taxonomy" id="216432"/>
    <lineage>
        <taxon>Bacteria</taxon>
        <taxon>Pseudomonadati</taxon>
        <taxon>Bacteroidota</taxon>
        <taxon>Flavobacteriia</taxon>
        <taxon>Flavobacteriales</taxon>
        <taxon>Flavobacteriaceae</taxon>
        <taxon>Croceibacter</taxon>
    </lineage>
</organism>
<dbReference type="PANTHER" id="PTHR11092:SF0">
    <property type="entry name" value="EPIMERASE FAMILY PROTEIN SDR39U1"/>
    <property type="match status" value="1"/>
</dbReference>